<dbReference type="AlphaFoldDB" id="A0A819F5R8"/>
<dbReference type="Proteomes" id="UP000663874">
    <property type="component" value="Unassembled WGS sequence"/>
</dbReference>
<name>A0A819F5R8_9BILA</name>
<dbReference type="EMBL" id="CAJOBE010003093">
    <property type="protein sequence ID" value="CAF3861209.1"/>
    <property type="molecule type" value="Genomic_DNA"/>
</dbReference>
<comment type="caution">
    <text evidence="2">The sequence shown here is derived from an EMBL/GenBank/DDBJ whole genome shotgun (WGS) entry which is preliminary data.</text>
</comment>
<evidence type="ECO:0000313" key="2">
    <source>
        <dbReference type="EMBL" id="CAF3861209.1"/>
    </source>
</evidence>
<organism evidence="2 3">
    <name type="scientific">Rotaria sordida</name>
    <dbReference type="NCBI Taxonomy" id="392033"/>
    <lineage>
        <taxon>Eukaryota</taxon>
        <taxon>Metazoa</taxon>
        <taxon>Spiralia</taxon>
        <taxon>Gnathifera</taxon>
        <taxon>Rotifera</taxon>
        <taxon>Eurotatoria</taxon>
        <taxon>Bdelloidea</taxon>
        <taxon>Philodinida</taxon>
        <taxon>Philodinidae</taxon>
        <taxon>Rotaria</taxon>
    </lineage>
</organism>
<proteinExistence type="predicted"/>
<sequence>MIELELCELLTQIGFDSEHTPIIPGSALCALETKEELLLDMLNVVVQKKGDPVEVVRHNKPSLEMFHQTIDQAQSGYQLGILLKNIQKEDIWEKYVRFTLREAGNKTVGTDVVTNLHPDSPPEELKKFSNRAA</sequence>
<accession>A0A819F5R8</accession>
<dbReference type="InterPro" id="IPR009000">
    <property type="entry name" value="Transl_B-barrel_sf"/>
</dbReference>
<gene>
    <name evidence="2" type="ORF">FNK824_LOCUS18481</name>
</gene>
<feature type="region of interest" description="Disordered" evidence="1">
    <location>
        <begin position="114"/>
        <end position="133"/>
    </location>
</feature>
<evidence type="ECO:0000313" key="3">
    <source>
        <dbReference type="Proteomes" id="UP000663874"/>
    </source>
</evidence>
<reference evidence="2" key="1">
    <citation type="submission" date="2021-02" db="EMBL/GenBank/DDBJ databases">
        <authorList>
            <person name="Nowell W R."/>
        </authorList>
    </citation>
    <scope>NUCLEOTIDE SEQUENCE</scope>
</reference>
<evidence type="ECO:0000256" key="1">
    <source>
        <dbReference type="SAM" id="MobiDB-lite"/>
    </source>
</evidence>
<protein>
    <submittedName>
        <fullName evidence="2">Uncharacterized protein</fullName>
    </submittedName>
</protein>
<dbReference type="SUPFAM" id="SSF50447">
    <property type="entry name" value="Translation proteins"/>
    <property type="match status" value="1"/>
</dbReference>
<dbReference type="Gene3D" id="2.40.30.10">
    <property type="entry name" value="Translation factors"/>
    <property type="match status" value="1"/>
</dbReference>